<keyword evidence="3" id="KW-1185">Reference proteome</keyword>
<dbReference type="Proteomes" id="UP001234989">
    <property type="component" value="Chromosome 6"/>
</dbReference>
<name>A0AAF0R4E3_SOLVR</name>
<evidence type="ECO:0000313" key="2">
    <source>
        <dbReference type="EMBL" id="WMV34205.1"/>
    </source>
</evidence>
<dbReference type="AlphaFoldDB" id="A0AAF0R4E3"/>
<evidence type="ECO:0000313" key="3">
    <source>
        <dbReference type="Proteomes" id="UP001234989"/>
    </source>
</evidence>
<gene>
    <name evidence="2" type="ORF">MTR67_027590</name>
</gene>
<dbReference type="EMBL" id="CP133617">
    <property type="protein sequence ID" value="WMV34205.1"/>
    <property type="molecule type" value="Genomic_DNA"/>
</dbReference>
<accession>A0AAF0R4E3</accession>
<organism evidence="2 3">
    <name type="scientific">Solanum verrucosum</name>
    <dbReference type="NCBI Taxonomy" id="315347"/>
    <lineage>
        <taxon>Eukaryota</taxon>
        <taxon>Viridiplantae</taxon>
        <taxon>Streptophyta</taxon>
        <taxon>Embryophyta</taxon>
        <taxon>Tracheophyta</taxon>
        <taxon>Spermatophyta</taxon>
        <taxon>Magnoliopsida</taxon>
        <taxon>eudicotyledons</taxon>
        <taxon>Gunneridae</taxon>
        <taxon>Pentapetalae</taxon>
        <taxon>asterids</taxon>
        <taxon>lamiids</taxon>
        <taxon>Solanales</taxon>
        <taxon>Solanaceae</taxon>
        <taxon>Solanoideae</taxon>
        <taxon>Solaneae</taxon>
        <taxon>Solanum</taxon>
    </lineage>
</organism>
<feature type="compositionally biased region" description="Basic residues" evidence="1">
    <location>
        <begin position="114"/>
        <end position="131"/>
    </location>
</feature>
<feature type="region of interest" description="Disordered" evidence="1">
    <location>
        <begin position="104"/>
        <end position="138"/>
    </location>
</feature>
<sequence>MIHMYCNVSPNIFSVKMFIMMTQQTSQNQGGAFRIALRKILLLLIYMTYDNDSYNKKINSVKTDLRKTNLQRRQINMSAGADVLEAIEDPFDCIFRSSASVQDIHHPDTFSSPPRRRNYNQKRSQRRHRMSHKDNMDV</sequence>
<dbReference type="PANTHER" id="PTHR35986:SF1">
    <property type="entry name" value="OS10G0430800 PROTEIN"/>
    <property type="match status" value="1"/>
</dbReference>
<reference evidence="2" key="1">
    <citation type="submission" date="2023-08" db="EMBL/GenBank/DDBJ databases">
        <title>A de novo genome assembly of Solanum verrucosum Schlechtendal, a Mexican diploid species geographically isolated from the other diploid A-genome species in potato relatives.</title>
        <authorList>
            <person name="Hosaka K."/>
        </authorList>
    </citation>
    <scope>NUCLEOTIDE SEQUENCE</scope>
    <source>
        <tissue evidence="2">Young leaves</tissue>
    </source>
</reference>
<protein>
    <submittedName>
        <fullName evidence="2">Uncharacterized protein</fullName>
    </submittedName>
</protein>
<dbReference type="PANTHER" id="PTHR35986">
    <property type="entry name" value="EXPRESSED PROTEIN"/>
    <property type="match status" value="1"/>
</dbReference>
<proteinExistence type="predicted"/>
<evidence type="ECO:0000256" key="1">
    <source>
        <dbReference type="SAM" id="MobiDB-lite"/>
    </source>
</evidence>